<dbReference type="GeneID" id="36347420"/>
<organism evidence="1 2">
    <name type="scientific">Trichoderma gamsii</name>
    <dbReference type="NCBI Taxonomy" id="398673"/>
    <lineage>
        <taxon>Eukaryota</taxon>
        <taxon>Fungi</taxon>
        <taxon>Dikarya</taxon>
        <taxon>Ascomycota</taxon>
        <taxon>Pezizomycotina</taxon>
        <taxon>Sordariomycetes</taxon>
        <taxon>Hypocreomycetidae</taxon>
        <taxon>Hypocreales</taxon>
        <taxon>Hypocreaceae</taxon>
        <taxon>Trichoderma</taxon>
    </lineage>
</organism>
<evidence type="ECO:0000313" key="2">
    <source>
        <dbReference type="Proteomes" id="UP000054821"/>
    </source>
</evidence>
<comment type="caution">
    <text evidence="1">The sequence shown here is derived from an EMBL/GenBank/DDBJ whole genome shotgun (WGS) entry which is preliminary data.</text>
</comment>
<accession>A0A2P4ZVC9</accession>
<evidence type="ECO:0000313" key="1">
    <source>
        <dbReference type="EMBL" id="PON28247.1"/>
    </source>
</evidence>
<sequence length="36" mass="4064">MKICYDISSPQALLARPSQASLSRSSEYCQNLYEPI</sequence>
<proteinExistence type="predicted"/>
<name>A0A2P4ZVC9_9HYPO</name>
<protein>
    <submittedName>
        <fullName evidence="1">Uncharacterized protein</fullName>
    </submittedName>
</protein>
<dbReference type="EMBL" id="JPDN02000007">
    <property type="protein sequence ID" value="PON28247.1"/>
    <property type="molecule type" value="Genomic_DNA"/>
</dbReference>
<gene>
    <name evidence="1" type="ORF">TGAM01_v202741</name>
</gene>
<reference evidence="1 2" key="1">
    <citation type="journal article" date="2016" name="Genome Announc.">
        <title>Draft Whole-Genome Sequence of Trichoderma gamsii T6085, a Promising Biocontrol Agent of Fusarium Head Blight on Wheat.</title>
        <authorList>
            <person name="Baroncelli R."/>
            <person name="Zapparata A."/>
            <person name="Piaggeschi G."/>
            <person name="Sarrocco S."/>
            <person name="Vannacci G."/>
        </authorList>
    </citation>
    <scope>NUCLEOTIDE SEQUENCE [LARGE SCALE GENOMIC DNA]</scope>
    <source>
        <strain evidence="1 2">T6085</strain>
    </source>
</reference>
<keyword evidence="2" id="KW-1185">Reference proteome</keyword>
<dbReference type="Proteomes" id="UP000054821">
    <property type="component" value="Unassembled WGS sequence"/>
</dbReference>
<dbReference type="RefSeq" id="XP_024406171.1">
    <property type="nucleotide sequence ID" value="XM_024549056.1"/>
</dbReference>
<dbReference type="AlphaFoldDB" id="A0A2P4ZVC9"/>